<protein>
    <submittedName>
        <fullName evidence="3">Clavesin-1</fullName>
    </submittedName>
</protein>
<dbReference type="Pfam" id="PF00650">
    <property type="entry name" value="CRAL_TRIO"/>
    <property type="match status" value="1"/>
</dbReference>
<feature type="domain" description="CRAL-TRIO" evidence="1">
    <location>
        <begin position="124"/>
        <end position="263"/>
    </location>
</feature>
<dbReference type="InterPro" id="IPR011074">
    <property type="entry name" value="CRAL/TRIO_N_dom"/>
</dbReference>
<dbReference type="AlphaFoldDB" id="A0AAJ6VUV7"/>
<reference evidence="3" key="1">
    <citation type="submission" date="2025-08" db="UniProtKB">
        <authorList>
            <consortium name="RefSeq"/>
        </authorList>
    </citation>
    <scope>IDENTIFICATION</scope>
</reference>
<dbReference type="Gene3D" id="1.20.5.1200">
    <property type="entry name" value="Alpha-tocopherol transfer"/>
    <property type="match status" value="1"/>
</dbReference>
<dbReference type="CDD" id="cd00170">
    <property type="entry name" value="SEC14"/>
    <property type="match status" value="1"/>
</dbReference>
<dbReference type="SUPFAM" id="SSF52087">
    <property type="entry name" value="CRAL/TRIO domain"/>
    <property type="match status" value="1"/>
</dbReference>
<dbReference type="Gene3D" id="1.10.8.20">
    <property type="entry name" value="N-terminal domain of phosphatidylinositol transfer protein sec14p"/>
    <property type="match status" value="1"/>
</dbReference>
<dbReference type="GO" id="GO:0016020">
    <property type="term" value="C:membrane"/>
    <property type="evidence" value="ECO:0007669"/>
    <property type="project" value="TreeGrafter"/>
</dbReference>
<dbReference type="KEGG" id="goe:100907966"/>
<evidence type="ECO:0000313" key="3">
    <source>
        <dbReference type="RefSeq" id="XP_003737116.1"/>
    </source>
</evidence>
<dbReference type="InterPro" id="IPR036865">
    <property type="entry name" value="CRAL-TRIO_dom_sf"/>
</dbReference>
<dbReference type="SMART" id="SM00516">
    <property type="entry name" value="SEC14"/>
    <property type="match status" value="1"/>
</dbReference>
<gene>
    <name evidence="3" type="primary">LOC100907966</name>
</gene>
<dbReference type="GO" id="GO:1902936">
    <property type="term" value="F:phosphatidylinositol bisphosphate binding"/>
    <property type="evidence" value="ECO:0007669"/>
    <property type="project" value="TreeGrafter"/>
</dbReference>
<dbReference type="SUPFAM" id="SSF46938">
    <property type="entry name" value="CRAL/TRIO N-terminal domain"/>
    <property type="match status" value="1"/>
</dbReference>
<dbReference type="Proteomes" id="UP000694867">
    <property type="component" value="Unplaced"/>
</dbReference>
<dbReference type="PANTHER" id="PTHR10174">
    <property type="entry name" value="ALPHA-TOCOPHEROL TRANSFER PROTEIN-RELATED"/>
    <property type="match status" value="1"/>
</dbReference>
<dbReference type="PRINTS" id="PR00180">
    <property type="entry name" value="CRETINALDHBP"/>
</dbReference>
<accession>A0AAJ6VUV7</accession>
<dbReference type="InterPro" id="IPR036273">
    <property type="entry name" value="CRAL/TRIO_N_dom_sf"/>
</dbReference>
<dbReference type="PROSITE" id="PS50191">
    <property type="entry name" value="CRAL_TRIO"/>
    <property type="match status" value="1"/>
</dbReference>
<evidence type="ECO:0000259" key="1">
    <source>
        <dbReference type="PROSITE" id="PS50191"/>
    </source>
</evidence>
<evidence type="ECO:0000313" key="2">
    <source>
        <dbReference type="Proteomes" id="UP000694867"/>
    </source>
</evidence>
<dbReference type="GeneID" id="100907966"/>
<dbReference type="InterPro" id="IPR001251">
    <property type="entry name" value="CRAL-TRIO_dom"/>
</dbReference>
<dbReference type="RefSeq" id="XP_003737116.1">
    <property type="nucleotide sequence ID" value="XM_003737068.1"/>
</dbReference>
<dbReference type="Gene3D" id="3.40.525.10">
    <property type="entry name" value="CRAL-TRIO lipid binding domain"/>
    <property type="match status" value="1"/>
</dbReference>
<name>A0AAJ6VUV7_9ACAR</name>
<dbReference type="PANTHER" id="PTHR10174:SF130">
    <property type="entry name" value="ALPHA-TOCOPHEROL TRANSFER PROTEIN-LIKE"/>
    <property type="match status" value="1"/>
</dbReference>
<organism evidence="2 3">
    <name type="scientific">Galendromus occidentalis</name>
    <name type="common">western predatory mite</name>
    <dbReference type="NCBI Taxonomy" id="34638"/>
    <lineage>
        <taxon>Eukaryota</taxon>
        <taxon>Metazoa</taxon>
        <taxon>Ecdysozoa</taxon>
        <taxon>Arthropoda</taxon>
        <taxon>Chelicerata</taxon>
        <taxon>Arachnida</taxon>
        <taxon>Acari</taxon>
        <taxon>Parasitiformes</taxon>
        <taxon>Mesostigmata</taxon>
        <taxon>Gamasina</taxon>
        <taxon>Phytoseioidea</taxon>
        <taxon>Phytoseiidae</taxon>
        <taxon>Typhlodrominae</taxon>
        <taxon>Galendromus</taxon>
    </lineage>
</organism>
<proteinExistence type="predicted"/>
<dbReference type="SMART" id="SM01100">
    <property type="entry name" value="CRAL_TRIO_N"/>
    <property type="match status" value="1"/>
</dbReference>
<sequence length="294" mass="34249">MTVNILNGLREEHKLWPWEEKARQELNENPDATDGLLLDLKEKIKEYSIEMKNFRPRTDDEFLMAFLRSRKFDLQKTFNGYCKFHKIRLCNPQKIFPVGRGPKHYSRVYTNPIGTIADRRNPLDGTTVFIWSFRNFDASKDEYEDVFNASYQVITELILDPSIQTYGFRFVFDLTGLNYWIVAALLSRFYLNKAILMAQGSSPMRFKGFHVINGPARATRMVFQAFRPLLPKKMLERVHFHDSCEQLHAFVSPSILPDTLGGETGPWSGLRLKEAMDQLNDKIVQQTYFGFISL</sequence>
<keyword evidence="2" id="KW-1185">Reference proteome</keyword>